<evidence type="ECO:0000256" key="3">
    <source>
        <dbReference type="ARBA" id="ARBA00022692"/>
    </source>
</evidence>
<name>A0A1H5FFV0_9PSED</name>
<comment type="subcellular location">
    <subcellularLocation>
        <location evidence="1 6">Cell membrane</location>
        <topology evidence="1 6">Multi-pass membrane protein</topology>
    </subcellularLocation>
</comment>
<feature type="transmembrane region" description="Helical" evidence="6">
    <location>
        <begin position="21"/>
        <end position="42"/>
    </location>
</feature>
<dbReference type="Pfam" id="PF00528">
    <property type="entry name" value="BPD_transp_1"/>
    <property type="match status" value="1"/>
</dbReference>
<dbReference type="PANTHER" id="PTHR30177:SF4">
    <property type="entry name" value="OSMOPROTECTANT IMPORT PERMEASE PROTEIN OSMW"/>
    <property type="match status" value="1"/>
</dbReference>
<organism evidence="8 9">
    <name type="scientific">Pseudomonas migulae</name>
    <dbReference type="NCBI Taxonomy" id="78543"/>
    <lineage>
        <taxon>Bacteria</taxon>
        <taxon>Pseudomonadati</taxon>
        <taxon>Pseudomonadota</taxon>
        <taxon>Gammaproteobacteria</taxon>
        <taxon>Pseudomonadales</taxon>
        <taxon>Pseudomonadaceae</taxon>
        <taxon>Pseudomonas</taxon>
    </lineage>
</organism>
<dbReference type="InterPro" id="IPR035906">
    <property type="entry name" value="MetI-like_sf"/>
</dbReference>
<feature type="transmembrane region" description="Helical" evidence="6">
    <location>
        <begin position="221"/>
        <end position="247"/>
    </location>
</feature>
<sequence>MPHGTAFADKEKRSPPVAIRYGKGLIGGAVVVALLALLVHWIGINTIEHYRDDLLFYLQAHLILVLVSMLAALVVGIPASIVLSRPSMVGRAERFMQIFNIGNTVPPLAVLAIALGILGIGSGPAIFALFLASLLPIVRNTYEGLKNVQGSLKEAAVGIGMTPTQVLWRVELPNAVPIIIGGVRVALAINVGTAPLAFLIGANSLGSLIFPGIALNNQPQLLLGASCTALLALLLDGLVTLVSRLWLERGLRPS</sequence>
<feature type="transmembrane region" description="Helical" evidence="6">
    <location>
        <begin position="196"/>
        <end position="215"/>
    </location>
</feature>
<dbReference type="InterPro" id="IPR051204">
    <property type="entry name" value="ABC_transp_perm/SBD"/>
</dbReference>
<evidence type="ECO:0000256" key="6">
    <source>
        <dbReference type="RuleBase" id="RU363032"/>
    </source>
</evidence>
<dbReference type="GO" id="GO:0055085">
    <property type="term" value="P:transmembrane transport"/>
    <property type="evidence" value="ECO:0007669"/>
    <property type="project" value="InterPro"/>
</dbReference>
<proteinExistence type="inferred from homology"/>
<evidence type="ECO:0000256" key="1">
    <source>
        <dbReference type="ARBA" id="ARBA00004651"/>
    </source>
</evidence>
<dbReference type="GO" id="GO:0005886">
    <property type="term" value="C:plasma membrane"/>
    <property type="evidence" value="ECO:0007669"/>
    <property type="project" value="UniProtKB-SubCell"/>
</dbReference>
<evidence type="ECO:0000256" key="4">
    <source>
        <dbReference type="ARBA" id="ARBA00022989"/>
    </source>
</evidence>
<dbReference type="Gene3D" id="1.10.3720.10">
    <property type="entry name" value="MetI-like"/>
    <property type="match status" value="1"/>
</dbReference>
<dbReference type="InterPro" id="IPR000515">
    <property type="entry name" value="MetI-like"/>
</dbReference>
<reference evidence="8 9" key="1">
    <citation type="submission" date="2016-10" db="EMBL/GenBank/DDBJ databases">
        <authorList>
            <person name="de Groot N.N."/>
        </authorList>
    </citation>
    <scope>NUCLEOTIDE SEQUENCE [LARGE SCALE GENOMIC DNA]</scope>
    <source>
        <strain evidence="8 9">BS3662</strain>
    </source>
</reference>
<keyword evidence="3 6" id="KW-0812">Transmembrane</keyword>
<gene>
    <name evidence="8" type="ORF">SAMN04490194_0745</name>
</gene>
<feature type="domain" description="ABC transmembrane type-1" evidence="7">
    <location>
        <begin position="58"/>
        <end position="243"/>
    </location>
</feature>
<evidence type="ECO:0000256" key="5">
    <source>
        <dbReference type="ARBA" id="ARBA00023136"/>
    </source>
</evidence>
<keyword evidence="4 6" id="KW-1133">Transmembrane helix</keyword>
<dbReference type="GO" id="GO:0031460">
    <property type="term" value="P:glycine betaine transport"/>
    <property type="evidence" value="ECO:0007669"/>
    <property type="project" value="TreeGrafter"/>
</dbReference>
<feature type="transmembrane region" description="Helical" evidence="6">
    <location>
        <begin position="105"/>
        <end position="138"/>
    </location>
</feature>
<dbReference type="SUPFAM" id="SSF161098">
    <property type="entry name" value="MetI-like"/>
    <property type="match status" value="1"/>
</dbReference>
<evidence type="ECO:0000313" key="9">
    <source>
        <dbReference type="Proteomes" id="UP000198985"/>
    </source>
</evidence>
<protein>
    <submittedName>
        <fullName evidence="8">Osmoprotectant transport system permease protein</fullName>
    </submittedName>
</protein>
<feature type="transmembrane region" description="Helical" evidence="6">
    <location>
        <begin position="62"/>
        <end position="84"/>
    </location>
</feature>
<dbReference type="PANTHER" id="PTHR30177">
    <property type="entry name" value="GLYCINE BETAINE/L-PROLINE TRANSPORT SYSTEM PERMEASE PROTEIN PROW"/>
    <property type="match status" value="1"/>
</dbReference>
<dbReference type="EMBL" id="FNTY01000002">
    <property type="protein sequence ID" value="SEE02277.1"/>
    <property type="molecule type" value="Genomic_DNA"/>
</dbReference>
<dbReference type="AlphaFoldDB" id="A0A1H5FFV0"/>
<evidence type="ECO:0000256" key="2">
    <source>
        <dbReference type="ARBA" id="ARBA00022448"/>
    </source>
</evidence>
<evidence type="ECO:0000313" key="8">
    <source>
        <dbReference type="EMBL" id="SEE02277.1"/>
    </source>
</evidence>
<keyword evidence="5 6" id="KW-0472">Membrane</keyword>
<dbReference type="PROSITE" id="PS50928">
    <property type="entry name" value="ABC_TM1"/>
    <property type="match status" value="1"/>
</dbReference>
<dbReference type="CDD" id="cd06261">
    <property type="entry name" value="TM_PBP2"/>
    <property type="match status" value="1"/>
</dbReference>
<keyword evidence="2 6" id="KW-0813">Transport</keyword>
<comment type="similarity">
    <text evidence="6">Belongs to the binding-protein-dependent transport system permease family.</text>
</comment>
<dbReference type="FunFam" id="1.10.3720.10:FF:000001">
    <property type="entry name" value="Glycine betaine ABC transporter, permease"/>
    <property type="match status" value="1"/>
</dbReference>
<evidence type="ECO:0000259" key="7">
    <source>
        <dbReference type="PROSITE" id="PS50928"/>
    </source>
</evidence>
<dbReference type="Proteomes" id="UP000198985">
    <property type="component" value="Unassembled WGS sequence"/>
</dbReference>
<accession>A0A1H5FFV0</accession>